<proteinExistence type="predicted"/>
<protein>
    <recommendedName>
        <fullName evidence="3">Ead/Ea22-like family protein</fullName>
    </recommendedName>
</protein>
<sequence>MNKERLKQLARAATKGEWERDGNQVCPVADQSKSLATFVNVPDAAFVVAAQPAVVLNLILEIEHLTSSLARVTEDRDGLLEAGAHLL</sequence>
<reference evidence="1 2" key="1">
    <citation type="submission" date="2017-02" db="EMBL/GenBank/DDBJ databases">
        <authorList>
            <person name="Guo L."/>
        </authorList>
    </citation>
    <scope>NUCLEOTIDE SEQUENCE [LARGE SCALE GENOMIC DNA]</scope>
    <source>
        <strain evidence="1 2">PRS09-11288</strain>
    </source>
</reference>
<dbReference type="Proteomes" id="UP000191010">
    <property type="component" value="Chromosome"/>
</dbReference>
<evidence type="ECO:0000313" key="1">
    <source>
        <dbReference type="EMBL" id="AQW68332.1"/>
    </source>
</evidence>
<keyword evidence="2" id="KW-1185">Reference proteome</keyword>
<accession>A0ABM6J1P6</accession>
<organism evidence="1 2">
    <name type="scientific">Pseudomonas parafulva</name>
    <dbReference type="NCBI Taxonomy" id="157782"/>
    <lineage>
        <taxon>Bacteria</taxon>
        <taxon>Pseudomonadati</taxon>
        <taxon>Pseudomonadota</taxon>
        <taxon>Gammaproteobacteria</taxon>
        <taxon>Pseudomonadales</taxon>
        <taxon>Pseudomonadaceae</taxon>
        <taxon>Pseudomonas</taxon>
    </lineage>
</organism>
<evidence type="ECO:0000313" key="2">
    <source>
        <dbReference type="Proteomes" id="UP000191010"/>
    </source>
</evidence>
<dbReference type="RefSeq" id="WP_078478401.1">
    <property type="nucleotide sequence ID" value="NZ_CP019952.1"/>
</dbReference>
<gene>
    <name evidence="1" type="ORF">B2J77_08965</name>
</gene>
<evidence type="ECO:0008006" key="3">
    <source>
        <dbReference type="Google" id="ProtNLM"/>
    </source>
</evidence>
<name>A0ABM6J1P6_9PSED</name>
<dbReference type="EMBL" id="CP019952">
    <property type="protein sequence ID" value="AQW68332.1"/>
    <property type="molecule type" value="Genomic_DNA"/>
</dbReference>